<evidence type="ECO:0000256" key="15">
    <source>
        <dbReference type="SAM" id="Phobius"/>
    </source>
</evidence>
<feature type="transmembrane region" description="Helical" evidence="15">
    <location>
        <begin position="675"/>
        <end position="694"/>
    </location>
</feature>
<accession>A0A8J6H701</accession>
<feature type="transmembrane region" description="Helical" evidence="15">
    <location>
        <begin position="2172"/>
        <end position="2191"/>
    </location>
</feature>
<feature type="domain" description="ABC transporter" evidence="17">
    <location>
        <begin position="1084"/>
        <end position="1304"/>
    </location>
</feature>
<keyword evidence="11" id="KW-0443">Lipid metabolism</keyword>
<feature type="transmembrane region" description="Helical" evidence="15">
    <location>
        <begin position="805"/>
        <end position="826"/>
    </location>
</feature>
<evidence type="ECO:0000256" key="9">
    <source>
        <dbReference type="ARBA" id="ARBA00022840"/>
    </source>
</evidence>
<dbReference type="EMBL" id="JABDTM020028720">
    <property type="protein sequence ID" value="KAH0808487.1"/>
    <property type="molecule type" value="Genomic_DNA"/>
</dbReference>
<feature type="transmembrane region" description="Helical" evidence="15">
    <location>
        <begin position="2563"/>
        <end position="2589"/>
    </location>
</feature>
<evidence type="ECO:0000259" key="17">
    <source>
        <dbReference type="PROSITE" id="PS50893"/>
    </source>
</evidence>
<evidence type="ECO:0000256" key="1">
    <source>
        <dbReference type="ARBA" id="ARBA00004141"/>
    </source>
</evidence>
<feature type="transmembrane region" description="Helical" evidence="15">
    <location>
        <begin position="2659"/>
        <end position="2681"/>
    </location>
</feature>
<dbReference type="GO" id="GO:0006633">
    <property type="term" value="P:fatty acid biosynthetic process"/>
    <property type="evidence" value="ECO:0007669"/>
    <property type="project" value="UniProtKB-KW"/>
</dbReference>
<keyword evidence="2" id="KW-0813">Transport</keyword>
<feature type="transmembrane region" description="Helical" evidence="15">
    <location>
        <begin position="325"/>
        <end position="343"/>
    </location>
</feature>
<dbReference type="InterPro" id="IPR003593">
    <property type="entry name" value="AAA+_ATPase"/>
</dbReference>
<feature type="chain" id="PRO_5035158284" description="Very-long-chain 3-oxoacyl-CoA synthase" evidence="16">
    <location>
        <begin position="23"/>
        <end position="3118"/>
    </location>
</feature>
<keyword evidence="12 15" id="KW-0472">Membrane</keyword>
<gene>
    <name evidence="19" type="ORF">GEV33_014304</name>
</gene>
<feature type="transmembrane region" description="Helical" evidence="15">
    <location>
        <begin position="652"/>
        <end position="669"/>
    </location>
</feature>
<feature type="domain" description="ABC transmembrane type-1" evidence="18">
    <location>
        <begin position="2580"/>
        <end position="2716"/>
    </location>
</feature>
<evidence type="ECO:0000256" key="13">
    <source>
        <dbReference type="ARBA" id="ARBA00023160"/>
    </source>
</evidence>
<evidence type="ECO:0000256" key="3">
    <source>
        <dbReference type="ARBA" id="ARBA00022516"/>
    </source>
</evidence>
<reference evidence="19" key="2">
    <citation type="submission" date="2021-08" db="EMBL/GenBank/DDBJ databases">
        <authorList>
            <person name="Eriksson T."/>
        </authorList>
    </citation>
    <scope>NUCLEOTIDE SEQUENCE</scope>
    <source>
        <strain evidence="19">Stoneville</strain>
        <tissue evidence="19">Whole head</tissue>
    </source>
</reference>
<evidence type="ECO:0000313" key="19">
    <source>
        <dbReference type="EMBL" id="KAH0808487.1"/>
    </source>
</evidence>
<dbReference type="InterPro" id="IPR044746">
    <property type="entry name" value="ABCC_6TM_D1"/>
</dbReference>
<feature type="transmembrane region" description="Helical" evidence="15">
    <location>
        <begin position="237"/>
        <end position="255"/>
    </location>
</feature>
<feature type="region of interest" description="Disordered" evidence="14">
    <location>
        <begin position="93"/>
        <end position="128"/>
    </location>
</feature>
<evidence type="ECO:0000259" key="18">
    <source>
        <dbReference type="PROSITE" id="PS50929"/>
    </source>
</evidence>
<dbReference type="PROSITE" id="PS00211">
    <property type="entry name" value="ABC_TRANSPORTER_1"/>
    <property type="match status" value="5"/>
</dbReference>
<feature type="transmembrane region" description="Helical" evidence="15">
    <location>
        <begin position="355"/>
        <end position="372"/>
    </location>
</feature>
<feature type="transmembrane region" description="Helical" evidence="15">
    <location>
        <begin position="948"/>
        <end position="967"/>
    </location>
</feature>
<feature type="transmembrane region" description="Helical" evidence="15">
    <location>
        <begin position="276"/>
        <end position="295"/>
    </location>
</feature>
<feature type="transmembrane region" description="Helical" evidence="15">
    <location>
        <begin position="533"/>
        <end position="552"/>
    </location>
</feature>
<evidence type="ECO:0000256" key="16">
    <source>
        <dbReference type="SAM" id="SignalP"/>
    </source>
</evidence>
<feature type="transmembrane region" description="Helical" evidence="15">
    <location>
        <begin position="573"/>
        <end position="592"/>
    </location>
</feature>
<evidence type="ECO:0000256" key="11">
    <source>
        <dbReference type="ARBA" id="ARBA00023098"/>
    </source>
</evidence>
<feature type="domain" description="ABC transporter" evidence="17">
    <location>
        <begin position="2308"/>
        <end position="2528"/>
    </location>
</feature>
<feature type="transmembrane region" description="Helical" evidence="15">
    <location>
        <begin position="2029"/>
        <end position="2049"/>
    </location>
</feature>
<name>A0A8J6H701_TENMO</name>
<dbReference type="FunFam" id="3.40.50.300:FF:000973">
    <property type="entry name" value="Multidrug resistance-associated protein 4"/>
    <property type="match status" value="1"/>
</dbReference>
<dbReference type="NCBIfam" id="NF010167">
    <property type="entry name" value="PRK13648.1"/>
    <property type="match status" value="6"/>
</dbReference>
<dbReference type="InterPro" id="IPR003439">
    <property type="entry name" value="ABC_transporter-like_ATP-bd"/>
</dbReference>
<evidence type="ECO:0000256" key="2">
    <source>
        <dbReference type="ARBA" id="ARBA00022448"/>
    </source>
</evidence>
<sequence length="3118" mass="357994">MSRNELIVFLIVSVSLIDVSSSVIKGVDGYFDLDKVGPQRQHGDDLELDPIVDHMVKVLEGYIENLADMMSCGKCAKSGVEVLLDFKTAKAKRRNKKQTTPIQDSAKKSHEKATRSPKPQENPSRILPQTYVLPNAPIETTVDETEAFHRGQSRSYVARITRHEKVPRERRRLPHVRFLWHALVCHCNVVTCPRADNLTSAKLLFPLFTSPPKSVLDKVLEVLTDSPPISDPRMNRFLLGTPVQLITIIAFYLLFIYRLGPNFMKGRKTFELKKILVGYNILQIFFNLGIFTMGVTCLRNQSFFYCVPSEKLESPEATLVLRAHYYYLLLKYFDLIETVFYVLRKKERQISFLHVYHHIGILVATWISGKYFPGGQGVFVGFYNTPVHCIMYVYYLLSAWNPNYRKHIWWKKYVTLLQIAPLRVEMYKEKLKEMPLPPQPILTRWGTWLQAAMFYSEHFDSIKEKLHTKPSTVAKCLARHFTFGRSRVLTLVPPDQVWVFFPRFAHTITSWVLDKVLEVLTDSPPLSDPRMNRFLMGTPVQLITIIACYLLLIYKLGPNFMKGRKTFELKKILVGYNILQIFFNLGIFILMLTCWRNQSFTFCIPSEKLENSESILPLRAHYYYLLLKYFDLVETVFYVLRKKERQISFLHVYHHIGILMATWISGKYFPGGQAVYVGLSNTLVHSVMYVYYLLSAWYPNYSKAFWWKKYVTLLQIQAESIQTKRSVHPKTKANFLSHFLFCWELGLIVKNYNNYFTEEDLYPNLAEHSSEKLGNELEKNWKEEESSGKRPSLSRALFRMFGAKFMVYGVVLLVLEFTVTLLQPLFLKQLLEYYNPQQNNITKRQACLLALAIISLNILRVLNFHHFNLEFSSLGMKVRVPCSSLMYRKCLKLKRETCQKYTLGQMVNLLSNDVDRFQDVFLFLHHLWIGPLKLVVGIYYFNLILGNTVTFGFLIFFLFFILQVYLVKHVARYRLRIAEKTDRRISLMNDIICGIQIIKMYTWEKPFTKLVDVCRKNINITVIKRMQLALIYYAEAKTSLKRIEHYLLCEYKESQHFDNTREKYNKFVDNSLPKSHQAIRPPSLCLKHVEVKFEKSTVLDNVSFEVFAGELVGIAGPSGSGKSTLLQVILKEFGPTKGLVDVEGRLSYSAQEAWIFSASVRQNILFGQEMDMDKYQEVMRVCALEDDLSLFPHGDQTLVGERGAMLSGGQKARISLARAVYRDADIYLLDDPLSAVDAHVVEHIFNECILNYLQSKSVVLVTHQIKYLSKVNQVYFIENEKLTAGETLNEINKLGNDNKPKTTTLKRFERVSEAKESSGSEAPSQNLYKKYYFAGHWSMILFILIMLTFVQFLTSVRGLTTIRALNAQKCLEEEFDHHQDVHTSVYYLLQATISAFTFWVDAISVLYTVIIVFSYLLFETQSTASVAGLAFTQSLGLIGKAQTGMKAWGKLNAYTMSVERILEYAELTPEADDGKLVLAETWPQEGNVEFKSVALRYSPEKPMVLNKICFNVKHGEKLGIVGRTGAGKTSLISALFRLFHFEGTILIDGIDTKSLSLQTLRSKISIIPQDPVLLFGSLRKNLDPFGQYLDCQIWQALEEVQMKSLIANLPSGLETTVIEGGNNFSVGQKQLLCLVRTILRNDKIIILDEATANIDLKTDDLIQRTIKKRFQESTVLTIAHRLNTVMDSDKILVMDAGRVAEFGQPQELLKNRLKKMQQAESIQSKRKVHPKTKANLLSHFLFSWQLRLIVKNYKNDFTEEDIFPNLPEHSSEQLGNELEKNWEEEECSQKRPSLFRALFRMFGPKYVVYGVVLLVLEFAVTSCRQWQIWQALEDVQMKTLIANLPSGLETTVIEGGGNFSVGQKQLLCLVRAILRNAKIIVLDEATANIDIKTDELIQFTIKKRFQESTVLTIAHRLNTVMDSDKILVMDAGRVAEFGEPQQLLQNPDGIFFSLVTRNSNRGALGTWELGLIVKHYKNDFTEEDIFPNLPEHSSEQLGNELEKNWKEEECSRKRPSLFRALFRMFGPKYMVYGVVLLVLEFVVTFLQPLCLKQFLEYYDPQQKNITKQQAWLLALGIISLNLLRVLYFHQFYLEFASLGMKVRVACSSLMYRKYLKLKREACQKYTLGQMVNLLSNDVDRFQEVFMYLHIIWIGLLKLIVGMYYFNVILGKIVTIGFLIFFLFFILQVYLVQHVARYRLRIAEKTDRRIRLMNDIICGIQMIKMYTWEKPFTKLVEVTRKNINIAVVKRGQFALVYYGEAKSSLQRIEDFLLCEYKESQDLSTVRGRYNKTANDFLSTSPQSSRPPGFCFKHIEVKFENSRILSNVSFEVLAGELVGIAGAAGSGKSTLLQVILKEVEPTKGLVDVEGRLSYSAQEAWIFSASVRQNVLFGQEMDIDKYQEVMRVCALEDDLSLFPHGDQTLVGERGMMLSGGQKARISLARAVYRDADIYLLDDPLSAVDAHVAEHIFNECILNYLKNKCVVLVTHQIKYLTKVDKMYFIEDGKLTAGETRDKVNKLAYDNKIKTIALKKFGAISEVKERRGSEAPSQNLYKKYYFAGHWSMSLFILIMFIFVQLLNSVVLILVFYAFAHLYKPTNKSIRRTEGIVKSPVLGHLVTSIRGLTTIRALNAQKSLQQEFDHHQDVHTSAYYLLQATMFTFTFWIDVICVLFTVVIIFSYLLFETQITASEVGLALTQSLDLIGNVQTGMKIWSYLNAQTMSVERVLEYAELAPEEDNGQLVPSETWPQEGSVEFKSVAMRYSPEKPMVLNEICFNVKHGEKLGIVGRTGAGKTSLISALFRLFHFEGTILIDGVDTKSVSLQTLRSKISIIPQDPILFIGSLRKNLDPFDQYTDCEIWQALDDVQMRTLIANLPSGLETFVIEGGANFSVGQKQLLCLVRAILRNAKIIVLDEATANIDIKTDELIQRTIKKRFEGSTVLTIAHRLNTVMDSDKILVMDAGRVVEFGEPQQLLHNANGIFYSLVTRNSNIEVLDTTGHGKCNNMLFHWNIRENPSCECGAEKETIQHIVEECPLTKFQQDRQGDYTATVFLKESFRLVVLLWSYICIYVRLVLTDSNTMASPILHLTPLDFNFWDHTKDLVYEVEMNTKGQLQKRVTDS</sequence>
<dbReference type="PROSITE" id="PS01188">
    <property type="entry name" value="ELO"/>
    <property type="match status" value="2"/>
</dbReference>
<feature type="transmembrane region" description="Helical" evidence="15">
    <location>
        <begin position="920"/>
        <end position="942"/>
    </location>
</feature>
<feature type="signal peptide" evidence="16">
    <location>
        <begin position="1"/>
        <end position="22"/>
    </location>
</feature>
<keyword evidence="20" id="KW-1185">Reference proteome</keyword>
<dbReference type="InterPro" id="IPR011527">
    <property type="entry name" value="ABC1_TM_dom"/>
</dbReference>
<dbReference type="Pfam" id="PF00664">
    <property type="entry name" value="ABC_membrane"/>
    <property type="match status" value="3"/>
</dbReference>
<dbReference type="PANTHER" id="PTHR24223">
    <property type="entry name" value="ATP-BINDING CASSETTE SUB-FAMILY C"/>
    <property type="match status" value="1"/>
</dbReference>
<dbReference type="FunFam" id="3.40.50.300:FF:000163">
    <property type="entry name" value="Multidrug resistance-associated protein member 4"/>
    <property type="match status" value="2"/>
</dbReference>
<evidence type="ECO:0000256" key="14">
    <source>
        <dbReference type="SAM" id="MobiDB-lite"/>
    </source>
</evidence>
<feature type="compositionally biased region" description="Basic and acidic residues" evidence="14">
    <location>
        <begin position="105"/>
        <end position="114"/>
    </location>
</feature>
<dbReference type="CDD" id="cd18579">
    <property type="entry name" value="ABC_6TM_ABCC_D1"/>
    <property type="match status" value="2"/>
</dbReference>
<dbReference type="InterPro" id="IPR050173">
    <property type="entry name" value="ABC_transporter_C-like"/>
</dbReference>
<feature type="transmembrane region" description="Helical" evidence="15">
    <location>
        <begin position="2144"/>
        <end position="2166"/>
    </location>
</feature>
<dbReference type="GO" id="GO:0009922">
    <property type="term" value="F:fatty acid elongase activity"/>
    <property type="evidence" value="ECO:0007669"/>
    <property type="project" value="InterPro"/>
</dbReference>
<dbReference type="Proteomes" id="UP000719412">
    <property type="component" value="Unassembled WGS sequence"/>
</dbReference>
<evidence type="ECO:0000256" key="7">
    <source>
        <dbReference type="ARBA" id="ARBA00022741"/>
    </source>
</evidence>
<keyword evidence="5 15" id="KW-0812">Transmembrane</keyword>
<evidence type="ECO:0000256" key="10">
    <source>
        <dbReference type="ARBA" id="ARBA00022989"/>
    </source>
</evidence>
<feature type="domain" description="ABC transporter" evidence="17">
    <location>
        <begin position="1717"/>
        <end position="1956"/>
    </location>
</feature>
<feature type="domain" description="ABC transmembrane type-1" evidence="18">
    <location>
        <begin position="809"/>
        <end position="1034"/>
    </location>
</feature>
<evidence type="ECO:0008006" key="21">
    <source>
        <dbReference type="Google" id="ProtNLM"/>
    </source>
</evidence>
<evidence type="ECO:0000256" key="6">
    <source>
        <dbReference type="ARBA" id="ARBA00022737"/>
    </source>
</evidence>
<dbReference type="FunFam" id="3.40.50.300:FF:003492">
    <property type="entry name" value="AGAP012735-PA"/>
    <property type="match status" value="1"/>
</dbReference>
<protein>
    <recommendedName>
        <fullName evidence="21">Very-long-chain 3-oxoacyl-CoA synthase</fullName>
    </recommendedName>
</protein>
<feature type="transmembrane region" description="Helical" evidence="15">
    <location>
        <begin position="2069"/>
        <end position="2087"/>
    </location>
</feature>
<keyword evidence="10 15" id="KW-1133">Transmembrane helix</keyword>
<feature type="domain" description="ABC transporter" evidence="17">
    <location>
        <begin position="1488"/>
        <end position="1721"/>
    </location>
</feature>
<feature type="domain" description="ABC transmembrane type-1" evidence="18">
    <location>
        <begin position="2033"/>
        <end position="2258"/>
    </location>
</feature>
<proteinExistence type="predicted"/>
<dbReference type="GO" id="GO:0005524">
    <property type="term" value="F:ATP binding"/>
    <property type="evidence" value="ECO:0007669"/>
    <property type="project" value="UniProtKB-KW"/>
</dbReference>
<dbReference type="GO" id="GO:0016020">
    <property type="term" value="C:membrane"/>
    <property type="evidence" value="ECO:0007669"/>
    <property type="project" value="UniProtKB-SubCell"/>
</dbReference>
<feature type="transmembrane region" description="Helical" evidence="15">
    <location>
        <begin position="378"/>
        <end position="397"/>
    </location>
</feature>
<feature type="transmembrane region" description="Helical" evidence="15">
    <location>
        <begin position="846"/>
        <end position="867"/>
    </location>
</feature>
<evidence type="ECO:0000256" key="8">
    <source>
        <dbReference type="ARBA" id="ARBA00022832"/>
    </source>
</evidence>
<keyword evidence="3" id="KW-0444">Lipid biosynthesis</keyword>
<keyword evidence="7" id="KW-0547">Nucleotide-binding</keyword>
<feature type="transmembrane region" description="Helical" evidence="15">
    <location>
        <begin position="1331"/>
        <end position="1353"/>
    </location>
</feature>
<dbReference type="PROSITE" id="PS50893">
    <property type="entry name" value="ABC_TRANSPORTER_2"/>
    <property type="match status" value="5"/>
</dbReference>
<evidence type="ECO:0000256" key="5">
    <source>
        <dbReference type="ARBA" id="ARBA00022692"/>
    </source>
</evidence>
<evidence type="ECO:0000256" key="4">
    <source>
        <dbReference type="ARBA" id="ARBA00022679"/>
    </source>
</evidence>
<keyword evidence="6" id="KW-0677">Repeat</keyword>
<dbReference type="GO" id="GO:0140359">
    <property type="term" value="F:ABC-type transporter activity"/>
    <property type="evidence" value="ECO:0007669"/>
    <property type="project" value="InterPro"/>
</dbReference>
<dbReference type="InterPro" id="IPR002076">
    <property type="entry name" value="ELO_fam"/>
</dbReference>
<dbReference type="SUPFAM" id="SSF52540">
    <property type="entry name" value="P-loop containing nucleoside triphosphate hydrolases"/>
    <property type="match status" value="5"/>
</dbReference>
<keyword evidence="13" id="KW-0275">Fatty acid biosynthesis</keyword>
<dbReference type="InterPro" id="IPR017871">
    <property type="entry name" value="ABC_transporter-like_CS"/>
</dbReference>
<dbReference type="SUPFAM" id="SSF90123">
    <property type="entry name" value="ABC transporter transmembrane region"/>
    <property type="match status" value="4"/>
</dbReference>
<dbReference type="InterPro" id="IPR030457">
    <property type="entry name" value="ELO_CS"/>
</dbReference>
<dbReference type="FunFam" id="1.20.1560.10:FF:000017">
    <property type="entry name" value="Cystic fibrosis transmembrane conductance regulator"/>
    <property type="match status" value="2"/>
</dbReference>
<evidence type="ECO:0000256" key="12">
    <source>
        <dbReference type="ARBA" id="ARBA00023136"/>
    </source>
</evidence>
<dbReference type="CDD" id="cd03250">
    <property type="entry name" value="ABCC_MRP_domain1"/>
    <property type="match status" value="2"/>
</dbReference>
<dbReference type="Pfam" id="PF00005">
    <property type="entry name" value="ABC_tran"/>
    <property type="match status" value="5"/>
</dbReference>
<dbReference type="InterPro" id="IPR027417">
    <property type="entry name" value="P-loop_NTPase"/>
</dbReference>
<comment type="caution">
    <text evidence="19">The sequence shown here is derived from an EMBL/GenBank/DDBJ whole genome shotgun (WGS) entry which is preliminary data.</text>
</comment>
<dbReference type="PROSITE" id="PS50929">
    <property type="entry name" value="ABC_TM1F"/>
    <property type="match status" value="3"/>
</dbReference>
<dbReference type="Pfam" id="PF01151">
    <property type="entry name" value="ELO"/>
    <property type="match status" value="2"/>
</dbReference>
<dbReference type="GO" id="GO:0016887">
    <property type="term" value="F:ATP hydrolysis activity"/>
    <property type="evidence" value="ECO:0007669"/>
    <property type="project" value="InterPro"/>
</dbReference>
<feature type="transmembrane region" description="Helical" evidence="15">
    <location>
        <begin position="1396"/>
        <end position="1418"/>
    </location>
</feature>
<keyword evidence="9" id="KW-0067">ATP-binding</keyword>
<keyword evidence="8" id="KW-0276">Fatty acid metabolism</keyword>
<feature type="domain" description="ABC transporter" evidence="17">
    <location>
        <begin position="2751"/>
        <end position="2984"/>
    </location>
</feature>
<dbReference type="SMART" id="SM00382">
    <property type="entry name" value="AAA"/>
    <property type="match status" value="4"/>
</dbReference>
<keyword evidence="16" id="KW-0732">Signal</keyword>
<reference evidence="19" key="1">
    <citation type="journal article" date="2020" name="J Insects Food Feed">
        <title>The yellow mealworm (Tenebrio molitor) genome: a resource for the emerging insects as food and feed industry.</title>
        <authorList>
            <person name="Eriksson T."/>
            <person name="Andere A."/>
            <person name="Kelstrup H."/>
            <person name="Emery V."/>
            <person name="Picard C."/>
        </authorList>
    </citation>
    <scope>NUCLEOTIDE SEQUENCE</scope>
    <source>
        <strain evidence="19">Stoneville</strain>
        <tissue evidence="19">Whole head</tissue>
    </source>
</reference>
<evidence type="ECO:0000313" key="20">
    <source>
        <dbReference type="Proteomes" id="UP000719412"/>
    </source>
</evidence>
<dbReference type="FunFam" id="3.40.50.300:FF:003146">
    <property type="entry name" value="Predicted protein"/>
    <property type="match status" value="1"/>
</dbReference>
<keyword evidence="4" id="KW-0808">Transferase</keyword>
<dbReference type="InterPro" id="IPR036640">
    <property type="entry name" value="ABC1_TM_sf"/>
</dbReference>
<dbReference type="Gene3D" id="1.20.1560.10">
    <property type="entry name" value="ABC transporter type 1, transmembrane domain"/>
    <property type="match status" value="4"/>
</dbReference>
<organism evidence="19 20">
    <name type="scientific">Tenebrio molitor</name>
    <name type="common">Yellow mealworm beetle</name>
    <dbReference type="NCBI Taxonomy" id="7067"/>
    <lineage>
        <taxon>Eukaryota</taxon>
        <taxon>Metazoa</taxon>
        <taxon>Ecdysozoa</taxon>
        <taxon>Arthropoda</taxon>
        <taxon>Hexapoda</taxon>
        <taxon>Insecta</taxon>
        <taxon>Pterygota</taxon>
        <taxon>Neoptera</taxon>
        <taxon>Endopterygota</taxon>
        <taxon>Coleoptera</taxon>
        <taxon>Polyphaga</taxon>
        <taxon>Cucujiformia</taxon>
        <taxon>Tenebrionidae</taxon>
        <taxon>Tenebrio</taxon>
    </lineage>
</organism>
<dbReference type="CDD" id="cd03244">
    <property type="entry name" value="ABCC_MRP_domain2"/>
    <property type="match status" value="2"/>
</dbReference>
<dbReference type="PANTHER" id="PTHR24223:SF448">
    <property type="entry name" value="FI20146P1-RELATED"/>
    <property type="match status" value="1"/>
</dbReference>
<comment type="subcellular location">
    <subcellularLocation>
        <location evidence="1">Membrane</location>
        <topology evidence="1">Multi-pass membrane protein</topology>
    </subcellularLocation>
</comment>
<dbReference type="Gene3D" id="3.40.50.300">
    <property type="entry name" value="P-loop containing nucleotide triphosphate hydrolases"/>
    <property type="match status" value="5"/>
</dbReference>